<keyword evidence="7 11" id="KW-0067">ATP-binding</keyword>
<dbReference type="GO" id="GO:0005524">
    <property type="term" value="F:ATP binding"/>
    <property type="evidence" value="ECO:0007669"/>
    <property type="project" value="UniProtKB-UniRule"/>
</dbReference>
<dbReference type="Pfam" id="PF08544">
    <property type="entry name" value="GHMP_kinases_C"/>
    <property type="match status" value="1"/>
</dbReference>
<comment type="subcellular location">
    <subcellularLocation>
        <location evidence="11">Cytoplasm</location>
    </subcellularLocation>
</comment>
<keyword evidence="3 11" id="KW-0808">Transferase</keyword>
<reference evidence="16 17" key="1">
    <citation type="submission" date="2017-04" db="EMBL/GenBank/DDBJ databases">
        <authorList>
            <person name="Afonso C.L."/>
            <person name="Miller P.J."/>
            <person name="Scott M.A."/>
            <person name="Spackman E."/>
            <person name="Goraichik I."/>
            <person name="Dimitrov K.M."/>
            <person name="Suarez D.L."/>
            <person name="Swayne D.E."/>
        </authorList>
    </citation>
    <scope>NUCLEOTIDE SEQUENCE [LARGE SCALE GENOMIC DNA]</scope>
    <source>
        <strain evidence="16 17">11</strain>
    </source>
</reference>
<dbReference type="EMBL" id="FXAZ01000001">
    <property type="protein sequence ID" value="SMG09744.1"/>
    <property type="molecule type" value="Genomic_DNA"/>
</dbReference>
<proteinExistence type="inferred from homology"/>
<dbReference type="Pfam" id="PF00288">
    <property type="entry name" value="GHMP_kinases_N"/>
    <property type="match status" value="1"/>
</dbReference>
<dbReference type="FunFam" id="3.30.70.890:FF:000001">
    <property type="entry name" value="Galactokinase"/>
    <property type="match status" value="1"/>
</dbReference>
<dbReference type="InterPro" id="IPR006203">
    <property type="entry name" value="GHMP_knse_ATP-bd_CS"/>
</dbReference>
<keyword evidence="17" id="KW-1185">Reference proteome</keyword>
<keyword evidence="8 11" id="KW-0460">Magnesium</keyword>
<dbReference type="HAMAP" id="MF_00246">
    <property type="entry name" value="Galactokinase"/>
    <property type="match status" value="1"/>
</dbReference>
<dbReference type="Gene3D" id="3.30.70.890">
    <property type="entry name" value="GHMP kinase, C-terminal domain"/>
    <property type="match status" value="1"/>
</dbReference>
<feature type="binding site" evidence="11">
    <location>
        <begin position="124"/>
        <end position="130"/>
    </location>
    <ligand>
        <name>ATP</name>
        <dbReference type="ChEBI" id="CHEBI:30616"/>
    </ligand>
</feature>
<dbReference type="PANTHER" id="PTHR10457">
    <property type="entry name" value="MEVALONATE KINASE/GALACTOKINASE"/>
    <property type="match status" value="1"/>
</dbReference>
<dbReference type="InterPro" id="IPR006206">
    <property type="entry name" value="Mevalonate/galactokinase"/>
</dbReference>
<evidence type="ECO:0000256" key="4">
    <source>
        <dbReference type="ARBA" id="ARBA00022723"/>
    </source>
</evidence>
<feature type="binding site" evidence="11">
    <location>
        <position position="224"/>
    </location>
    <ligand>
        <name>substrate</name>
    </ligand>
</feature>
<organism evidence="16 17">
    <name type="scientific">Paenibacillus aquistagni</name>
    <dbReference type="NCBI Taxonomy" id="1852522"/>
    <lineage>
        <taxon>Bacteria</taxon>
        <taxon>Bacillati</taxon>
        <taxon>Bacillota</taxon>
        <taxon>Bacilli</taxon>
        <taxon>Bacillales</taxon>
        <taxon>Paenibacillaceae</taxon>
        <taxon>Paenibacillus</taxon>
    </lineage>
</organism>
<evidence type="ECO:0000256" key="6">
    <source>
        <dbReference type="ARBA" id="ARBA00022777"/>
    </source>
</evidence>
<name>A0A1X7I655_9BACL</name>
<dbReference type="PRINTS" id="PR00473">
    <property type="entry name" value="GALCTOKINASE"/>
</dbReference>
<evidence type="ECO:0000256" key="11">
    <source>
        <dbReference type="HAMAP-Rule" id="MF_00246"/>
    </source>
</evidence>
<dbReference type="InterPro" id="IPR013750">
    <property type="entry name" value="GHMP_kinase_C_dom"/>
</dbReference>
<feature type="domain" description="GHMP kinase C-terminal" evidence="14">
    <location>
        <begin position="286"/>
        <end position="367"/>
    </location>
</feature>
<evidence type="ECO:0000256" key="3">
    <source>
        <dbReference type="ARBA" id="ARBA00022679"/>
    </source>
</evidence>
<feature type="site" description="Transition state stabilizer" evidence="11">
    <location>
        <position position="29"/>
    </location>
</feature>
<evidence type="ECO:0000256" key="8">
    <source>
        <dbReference type="ARBA" id="ARBA00022842"/>
    </source>
</evidence>
<evidence type="ECO:0000256" key="7">
    <source>
        <dbReference type="ARBA" id="ARBA00022840"/>
    </source>
</evidence>
<dbReference type="NCBIfam" id="TIGR00131">
    <property type="entry name" value="gal_kin"/>
    <property type="match status" value="1"/>
</dbReference>
<evidence type="ECO:0000256" key="12">
    <source>
        <dbReference type="NCBIfam" id="TIGR00131"/>
    </source>
</evidence>
<dbReference type="FunFam" id="3.30.230.10:FF:000017">
    <property type="entry name" value="Galactokinase"/>
    <property type="match status" value="1"/>
</dbReference>
<dbReference type="UniPathway" id="UPA00214"/>
<evidence type="ECO:0000313" key="17">
    <source>
        <dbReference type="Proteomes" id="UP000193834"/>
    </source>
</evidence>
<dbReference type="InterPro" id="IPR019539">
    <property type="entry name" value="GalKase_N"/>
</dbReference>
<feature type="binding site" evidence="11">
    <location>
        <position position="130"/>
    </location>
    <ligand>
        <name>Mg(2+)</name>
        <dbReference type="ChEBI" id="CHEBI:18420"/>
    </ligand>
</feature>
<feature type="binding site" evidence="11">
    <location>
        <position position="162"/>
    </location>
    <ligand>
        <name>Mg(2+)</name>
        <dbReference type="ChEBI" id="CHEBI:18420"/>
    </ligand>
</feature>
<feature type="binding site" evidence="11">
    <location>
        <begin position="35"/>
        <end position="38"/>
    </location>
    <ligand>
        <name>substrate</name>
    </ligand>
</feature>
<comment type="function">
    <text evidence="11">Catalyzes the transfer of the gamma-phosphate of ATP to D-galactose to form alpha-D-galactose-1-phosphate (Gal-1-P).</text>
</comment>
<evidence type="ECO:0000256" key="1">
    <source>
        <dbReference type="ARBA" id="ARBA00006566"/>
    </source>
</evidence>
<dbReference type="InterPro" id="IPR020568">
    <property type="entry name" value="Ribosomal_Su5_D2-typ_SF"/>
</dbReference>
<dbReference type="AlphaFoldDB" id="A0A1X7I655"/>
<dbReference type="SUPFAM" id="SSF54211">
    <property type="entry name" value="Ribosomal protein S5 domain 2-like"/>
    <property type="match status" value="1"/>
</dbReference>
<dbReference type="Proteomes" id="UP000193834">
    <property type="component" value="Unassembled WGS sequence"/>
</dbReference>
<evidence type="ECO:0000256" key="10">
    <source>
        <dbReference type="ARBA" id="ARBA00023277"/>
    </source>
</evidence>
<dbReference type="InterPro" id="IPR006204">
    <property type="entry name" value="GHMP_kinase_N_dom"/>
</dbReference>
<dbReference type="OrthoDB" id="250531at2"/>
<dbReference type="Pfam" id="PF10509">
    <property type="entry name" value="GalKase_gal_bdg"/>
    <property type="match status" value="1"/>
</dbReference>
<evidence type="ECO:0000313" key="16">
    <source>
        <dbReference type="EMBL" id="SMG09744.1"/>
    </source>
</evidence>
<comment type="similarity">
    <text evidence="1 11">Belongs to the GHMP kinase family. GalK subfamily.</text>
</comment>
<dbReference type="InterPro" id="IPR036554">
    <property type="entry name" value="GHMP_kinase_C_sf"/>
</dbReference>
<feature type="domain" description="Galactokinase N-terminal" evidence="15">
    <location>
        <begin position="8"/>
        <end position="59"/>
    </location>
</feature>
<comment type="pathway">
    <text evidence="11">Carbohydrate metabolism; galactose metabolism.</text>
</comment>
<dbReference type="PROSITE" id="PS00106">
    <property type="entry name" value="GALACTOKINASE"/>
    <property type="match status" value="1"/>
</dbReference>
<keyword evidence="9 11" id="KW-0299">Galactose metabolism</keyword>
<comment type="catalytic activity">
    <reaction evidence="11">
        <text>alpha-D-galactose + ATP = alpha-D-galactose 1-phosphate + ADP + H(+)</text>
        <dbReference type="Rhea" id="RHEA:13553"/>
        <dbReference type="ChEBI" id="CHEBI:15378"/>
        <dbReference type="ChEBI" id="CHEBI:28061"/>
        <dbReference type="ChEBI" id="CHEBI:30616"/>
        <dbReference type="ChEBI" id="CHEBI:58336"/>
        <dbReference type="ChEBI" id="CHEBI:456216"/>
        <dbReference type="EC" id="2.7.1.6"/>
    </reaction>
</comment>
<evidence type="ECO:0000256" key="2">
    <source>
        <dbReference type="ARBA" id="ARBA00022490"/>
    </source>
</evidence>
<dbReference type="GO" id="GO:0004335">
    <property type="term" value="F:galactokinase activity"/>
    <property type="evidence" value="ECO:0007669"/>
    <property type="project" value="UniProtKB-UniRule"/>
</dbReference>
<sequence>MSHVQWLEEFDNRMGKAAERVRFFHAPGRVNLIGEHIDYNGGLVLPAALHIGTTLMIRPRQDQWVRLASLQFPETGEASIHALPEAKADVWTDYVYGVMQELAVDNKPVRHGYDILITGNIPNGSGLSSSASLEVVVGYALMTMEGYAIDRTKLAVLSQRAENGFVGVNSGIMDQFAVSQGKKDHAILLNCDTLAYEHVPFQIQGYKLVIGNTKKRRGLVDSKYNERRSQCEAALAVLKTVHPELEYLAHLSPDAFEQAKEAIEDETVSNRAQHVVYENERVKQSMTALSQGDLKVFGELMNASHMSLRDLYEVSCTELDVMVEAALAIEGTLGSRMTGAGFGGCTVSLVKEEAVPAFIEGVGAHYEEKTGITPEFYVCEVGDGVHECSHEATITEV</sequence>
<dbReference type="EC" id="2.7.1.6" evidence="11 12"/>
<dbReference type="GO" id="GO:0000287">
    <property type="term" value="F:magnesium ion binding"/>
    <property type="evidence" value="ECO:0007669"/>
    <property type="project" value="UniProtKB-UniRule"/>
</dbReference>
<keyword evidence="10 11" id="KW-0119">Carbohydrate metabolism</keyword>
<keyword evidence="6 11" id="KW-0418">Kinase</keyword>
<accession>A0A1X7I655</accession>
<evidence type="ECO:0000259" key="13">
    <source>
        <dbReference type="Pfam" id="PF00288"/>
    </source>
</evidence>
<dbReference type="SUPFAM" id="SSF55060">
    <property type="entry name" value="GHMP Kinase, C-terminal domain"/>
    <property type="match status" value="1"/>
</dbReference>
<evidence type="ECO:0000256" key="5">
    <source>
        <dbReference type="ARBA" id="ARBA00022741"/>
    </source>
</evidence>
<dbReference type="PIRSF" id="PIRSF000530">
    <property type="entry name" value="Galactokinase"/>
    <property type="match status" value="1"/>
</dbReference>
<dbReference type="STRING" id="1852522.SAMN06295960_0150"/>
<keyword evidence="2 11" id="KW-0963">Cytoplasm</keyword>
<gene>
    <name evidence="11" type="primary">galK</name>
    <name evidence="16" type="ORF">SAMN06295960_0150</name>
</gene>
<protein>
    <recommendedName>
        <fullName evidence="11 12">Galactokinase</fullName>
        <ecNumber evidence="11 12">2.7.1.6</ecNumber>
    </recommendedName>
    <alternativeName>
        <fullName evidence="11">Galactose kinase</fullName>
    </alternativeName>
</protein>
<feature type="domain" description="GHMP kinase N-terminal" evidence="13">
    <location>
        <begin position="94"/>
        <end position="181"/>
    </location>
</feature>
<feature type="active site" description="Proton acceptor" evidence="11">
    <location>
        <position position="174"/>
    </location>
</feature>
<dbReference type="InterPro" id="IPR019741">
    <property type="entry name" value="Galactokinase_CS"/>
</dbReference>
<keyword evidence="5 11" id="KW-0547">Nucleotide-binding</keyword>
<keyword evidence="4 11" id="KW-0479">Metal-binding</keyword>
<dbReference type="NCBIfam" id="NF003705">
    <property type="entry name" value="PRK05322.1"/>
    <property type="match status" value="1"/>
</dbReference>
<dbReference type="GO" id="GO:0006012">
    <property type="term" value="P:galactose metabolic process"/>
    <property type="evidence" value="ECO:0007669"/>
    <property type="project" value="UniProtKB-UniRule"/>
</dbReference>
<evidence type="ECO:0000259" key="14">
    <source>
        <dbReference type="Pfam" id="PF08544"/>
    </source>
</evidence>
<dbReference type="RefSeq" id="WP_085492457.1">
    <property type="nucleotide sequence ID" value="NZ_FXAZ01000001.1"/>
</dbReference>
<evidence type="ECO:0000256" key="9">
    <source>
        <dbReference type="ARBA" id="ARBA00023144"/>
    </source>
</evidence>
<dbReference type="PANTHER" id="PTHR10457:SF7">
    <property type="entry name" value="GALACTOKINASE-RELATED"/>
    <property type="match status" value="1"/>
</dbReference>
<dbReference type="PROSITE" id="PS00627">
    <property type="entry name" value="GHMP_KINASES_ATP"/>
    <property type="match status" value="1"/>
</dbReference>
<evidence type="ECO:0000259" key="15">
    <source>
        <dbReference type="Pfam" id="PF10509"/>
    </source>
</evidence>
<dbReference type="InterPro" id="IPR022963">
    <property type="entry name" value="Galactokinase_bac"/>
</dbReference>
<dbReference type="InterPro" id="IPR000705">
    <property type="entry name" value="Galactokinase"/>
</dbReference>
<dbReference type="InterPro" id="IPR014721">
    <property type="entry name" value="Ribsml_uS5_D2-typ_fold_subgr"/>
</dbReference>
<dbReference type="GO" id="GO:0005829">
    <property type="term" value="C:cytosol"/>
    <property type="evidence" value="ECO:0007669"/>
    <property type="project" value="TreeGrafter"/>
</dbReference>
<dbReference type="PRINTS" id="PR00959">
    <property type="entry name" value="MEVGALKINASE"/>
</dbReference>
<feature type="binding site" evidence="11">
    <location>
        <position position="69"/>
    </location>
    <ligand>
        <name>ATP</name>
        <dbReference type="ChEBI" id="CHEBI:30616"/>
    </ligand>
</feature>
<dbReference type="Gene3D" id="3.30.230.10">
    <property type="match status" value="1"/>
</dbReference>